<evidence type="ECO:0000313" key="3">
    <source>
        <dbReference type="RefSeq" id="XP_065642792.1"/>
    </source>
</evidence>
<dbReference type="RefSeq" id="XP_065642792.1">
    <property type="nucleotide sequence ID" value="XM_065786720.1"/>
</dbReference>
<evidence type="ECO:0000259" key="1">
    <source>
        <dbReference type="Pfam" id="PF03184"/>
    </source>
</evidence>
<keyword evidence="2" id="KW-1185">Reference proteome</keyword>
<dbReference type="Pfam" id="PF03184">
    <property type="entry name" value="DDE_1"/>
    <property type="match status" value="1"/>
</dbReference>
<proteinExistence type="predicted"/>
<dbReference type="PANTHER" id="PTHR19303:SF74">
    <property type="entry name" value="POGO TRANSPOSABLE ELEMENT WITH KRAB DOMAIN"/>
    <property type="match status" value="1"/>
</dbReference>
<name>A0ABM4B1W8_HYDVU</name>
<dbReference type="PANTHER" id="PTHR19303">
    <property type="entry name" value="TRANSPOSON"/>
    <property type="match status" value="1"/>
</dbReference>
<reference evidence="3" key="2">
    <citation type="submission" date="2025-08" db="UniProtKB">
        <authorList>
            <consortium name="RefSeq"/>
        </authorList>
    </citation>
    <scope>IDENTIFICATION</scope>
</reference>
<dbReference type="Proteomes" id="UP001652625">
    <property type="component" value="Chromosome 01"/>
</dbReference>
<evidence type="ECO:0000313" key="2">
    <source>
        <dbReference type="Proteomes" id="UP001652625"/>
    </source>
</evidence>
<dbReference type="GeneID" id="136074406"/>
<gene>
    <name evidence="3" type="primary">LOC136074406</name>
</gene>
<organism evidence="2 3">
    <name type="scientific">Hydra vulgaris</name>
    <name type="common">Hydra</name>
    <name type="synonym">Hydra attenuata</name>
    <dbReference type="NCBI Taxonomy" id="6087"/>
    <lineage>
        <taxon>Eukaryota</taxon>
        <taxon>Metazoa</taxon>
        <taxon>Cnidaria</taxon>
        <taxon>Hydrozoa</taxon>
        <taxon>Hydroidolina</taxon>
        <taxon>Anthoathecata</taxon>
        <taxon>Aplanulata</taxon>
        <taxon>Hydridae</taxon>
        <taxon>Hydra</taxon>
    </lineage>
</organism>
<reference evidence="2" key="1">
    <citation type="submission" date="2025-05" db="UniProtKB">
        <authorList>
            <consortium name="RefSeq"/>
        </authorList>
    </citation>
    <scope>NUCLEOTIDE SEQUENCE [LARGE SCALE GENOMIC DNA]</scope>
</reference>
<sequence>MAGYQWAESFLKRNPVISLGMPEGTSGARAMGFNQPAVNKFLELLTKSIDENNITPNSIYNVDETGISSVPKKVSKVIAKRGKKQVGTLTSAEQGKIITIEMCMSASGIYVPPLIIFPCVRAPKNVNIIEKAPPGTIASYHPSGWMQTDIFLKWFDHFLSFVMPSKKRPLLLLLDGHATHTKNIEFIMKARENYVTVICFPPHCSHCLQPLDVSFTIWHHLAATIRTKFVFGCVHIILEL</sequence>
<dbReference type="InterPro" id="IPR050863">
    <property type="entry name" value="CenT-Element_Derived"/>
</dbReference>
<accession>A0ABM4B1W8</accession>
<protein>
    <submittedName>
        <fullName evidence="3">Jerky protein homolog-like</fullName>
    </submittedName>
</protein>
<dbReference type="InterPro" id="IPR004875">
    <property type="entry name" value="DDE_SF_endonuclease_dom"/>
</dbReference>
<feature type="domain" description="DDE-1" evidence="1">
    <location>
        <begin position="98"/>
        <end position="228"/>
    </location>
</feature>